<evidence type="ECO:0000313" key="2">
    <source>
        <dbReference type="EMBL" id="ERH19317.1"/>
    </source>
</evidence>
<proteinExistence type="predicted"/>
<organism evidence="2 3">
    <name type="scientific">Actinomyces johnsonii F0510</name>
    <dbReference type="NCBI Taxonomy" id="1227262"/>
    <lineage>
        <taxon>Bacteria</taxon>
        <taxon>Bacillati</taxon>
        <taxon>Actinomycetota</taxon>
        <taxon>Actinomycetes</taxon>
        <taxon>Actinomycetales</taxon>
        <taxon>Actinomycetaceae</taxon>
        <taxon>Actinomyces</taxon>
    </lineage>
</organism>
<dbReference type="EMBL" id="AWSD01000153">
    <property type="protein sequence ID" value="ERH19317.1"/>
    <property type="molecule type" value="Genomic_DNA"/>
</dbReference>
<dbReference type="HOGENOM" id="CLU_076342_0_0_11"/>
<sequence length="276" mass="30453">MAAPTRRSLLLLGSLTGVGMLAGCVVIQQPNREPSEKPSPEPSRPLSKKPVLYLYPSTTTDLSVSLDYKGTLTYTYPTPQTQADGRVTWQVTASPNGDITDATGRHYPSLFWEGEEPTAFAQDEGFIVDADAATGFLEEKLSVLGLDQREAAEFITFWGPRIAERGRALVTFATDEYARRAVYRFTDTSSGAEIVPETFIRVYVHPGLRRYRRGASDAGSGTGIGACACSNRIHRRRVGRNRTVGPAGALSPVGCCAGRLREQGRRRRRWTRRQQR</sequence>
<dbReference type="AlphaFoldDB" id="U1RLI5"/>
<reference evidence="2 3" key="1">
    <citation type="submission" date="2013-06" db="EMBL/GenBank/DDBJ databases">
        <authorList>
            <person name="Weinstock G."/>
            <person name="Sodergren E."/>
            <person name="Lobos E.A."/>
            <person name="Fulton L."/>
            <person name="Fulton R."/>
            <person name="Courtney L."/>
            <person name="Fronick C."/>
            <person name="O'Laughlin M."/>
            <person name="Godfrey J."/>
            <person name="Wilson R.M."/>
            <person name="Miner T."/>
            <person name="Farmer C."/>
            <person name="Delehaunty K."/>
            <person name="Cordes M."/>
            <person name="Minx P."/>
            <person name="Tomlinson C."/>
            <person name="Chen J."/>
            <person name="Wollam A."/>
            <person name="Pepin K.H."/>
            <person name="Bhonagiri V."/>
            <person name="Zhang X."/>
            <person name="Warren W."/>
            <person name="Mitreva M."/>
            <person name="Mardis E.R."/>
            <person name="Wilson R.K."/>
        </authorList>
    </citation>
    <scope>NUCLEOTIDE SEQUENCE [LARGE SCALE GENOMIC DNA]</scope>
    <source>
        <strain evidence="2 3">F0510</strain>
    </source>
</reference>
<dbReference type="PROSITE" id="PS51257">
    <property type="entry name" value="PROKAR_LIPOPROTEIN"/>
    <property type="match status" value="1"/>
</dbReference>
<gene>
    <name evidence="2" type="ORF">HMPREF1549_01514</name>
</gene>
<comment type="caution">
    <text evidence="2">The sequence shown here is derived from an EMBL/GenBank/DDBJ whole genome shotgun (WGS) entry which is preliminary data.</text>
</comment>
<dbReference type="Proteomes" id="UP000016498">
    <property type="component" value="Unassembled WGS sequence"/>
</dbReference>
<name>U1RLI5_9ACTO</name>
<evidence type="ECO:0000256" key="1">
    <source>
        <dbReference type="SAM" id="MobiDB-lite"/>
    </source>
</evidence>
<evidence type="ECO:0000313" key="3">
    <source>
        <dbReference type="Proteomes" id="UP000016498"/>
    </source>
</evidence>
<protein>
    <submittedName>
        <fullName evidence="2">Tat pathway signal sequence domain protein</fullName>
    </submittedName>
</protein>
<dbReference type="PATRIC" id="fig|1227262.3.peg.1237"/>
<accession>U1RLI5</accession>
<feature type="region of interest" description="Disordered" evidence="1">
    <location>
        <begin position="30"/>
        <end position="50"/>
    </location>
</feature>